<dbReference type="GO" id="GO:0016746">
    <property type="term" value="F:acyltransferase activity"/>
    <property type="evidence" value="ECO:0007669"/>
    <property type="project" value="UniProtKB-KW"/>
</dbReference>
<dbReference type="SUPFAM" id="SSF55048">
    <property type="entry name" value="Probable ACP-binding domain of malonyl-CoA ACP transacylase"/>
    <property type="match status" value="1"/>
</dbReference>
<dbReference type="Pfam" id="PF00698">
    <property type="entry name" value="Acyl_transf_1"/>
    <property type="match status" value="1"/>
</dbReference>
<sequence length="379" mass="39150">MAVVFVFPGQGTQWAGMADDLMRESAVFAASMRDCDRALAPHTRWSLLEVLQGTAWLDRVDMVQPALFATMVSLAALWRAHDVEPAATVGHSQGEIAAAYVSGALTLGDAARIVALRSAELRSLAGGGGMLWVSCSCSGLRPWLTGGVSVAAVNGPASVVVSGGAAELEALRAGLNAAGIRARRLPVDYASHSAEVEPIRGRLLELLAPTAPRPARVPMYSTVTGEWIDTTGLDAGYWYRNLRQAVELEQTVTLLAERGHGVFVEVGPHPVLGPALKETLREAGAASLVVGSLRRGQGGIGTFLAALGELRAGAPASAPGARGRHAAGRGHRERADHEPRPSGHPAPGQPAVRVAGSAGPPGPVPDLVPPPGGRPSADG</sequence>
<evidence type="ECO:0000256" key="1">
    <source>
        <dbReference type="ARBA" id="ARBA00022679"/>
    </source>
</evidence>
<evidence type="ECO:0000313" key="5">
    <source>
        <dbReference type="EMBL" id="MFC4533182.1"/>
    </source>
</evidence>
<dbReference type="PANTHER" id="PTHR43775:SF51">
    <property type="entry name" value="INACTIVE PHENOLPHTHIOCEROL SYNTHESIS POLYKETIDE SYNTHASE TYPE I PKS1-RELATED"/>
    <property type="match status" value="1"/>
</dbReference>
<dbReference type="InterPro" id="IPR014043">
    <property type="entry name" value="Acyl_transferase_dom"/>
</dbReference>
<dbReference type="SUPFAM" id="SSF52151">
    <property type="entry name" value="FabD/lysophospholipase-like"/>
    <property type="match status" value="1"/>
</dbReference>
<protein>
    <submittedName>
        <fullName evidence="5">Acyltransferase domain-containing protein</fullName>
        <ecNumber evidence="5">2.3.1.-</ecNumber>
    </submittedName>
</protein>
<keyword evidence="2 5" id="KW-0012">Acyltransferase</keyword>
<dbReference type="Gene3D" id="3.40.366.10">
    <property type="entry name" value="Malonyl-Coenzyme A Acyl Carrier Protein, domain 2"/>
    <property type="match status" value="1"/>
</dbReference>
<feature type="compositionally biased region" description="Basic residues" evidence="3">
    <location>
        <begin position="322"/>
        <end position="332"/>
    </location>
</feature>
<evidence type="ECO:0000313" key="6">
    <source>
        <dbReference type="Proteomes" id="UP001596004"/>
    </source>
</evidence>
<feature type="compositionally biased region" description="Pro residues" evidence="3">
    <location>
        <begin position="360"/>
        <end position="373"/>
    </location>
</feature>
<keyword evidence="6" id="KW-1185">Reference proteome</keyword>
<dbReference type="Proteomes" id="UP001596004">
    <property type="component" value="Unassembled WGS sequence"/>
</dbReference>
<evidence type="ECO:0000256" key="3">
    <source>
        <dbReference type="SAM" id="MobiDB-lite"/>
    </source>
</evidence>
<feature type="region of interest" description="Disordered" evidence="3">
    <location>
        <begin position="314"/>
        <end position="379"/>
    </location>
</feature>
<evidence type="ECO:0000256" key="2">
    <source>
        <dbReference type="ARBA" id="ARBA00023315"/>
    </source>
</evidence>
<dbReference type="Gene3D" id="3.30.70.3290">
    <property type="match status" value="1"/>
</dbReference>
<gene>
    <name evidence="5" type="ORF">ACFO60_20615</name>
</gene>
<dbReference type="EC" id="2.3.1.-" evidence="5"/>
<dbReference type="PANTHER" id="PTHR43775">
    <property type="entry name" value="FATTY ACID SYNTHASE"/>
    <property type="match status" value="1"/>
</dbReference>
<dbReference type="InterPro" id="IPR016036">
    <property type="entry name" value="Malonyl_transacylase_ACP-bd"/>
</dbReference>
<accession>A0ABV9CK18</accession>
<evidence type="ECO:0000259" key="4">
    <source>
        <dbReference type="SMART" id="SM00827"/>
    </source>
</evidence>
<dbReference type="RefSeq" id="WP_380842352.1">
    <property type="nucleotide sequence ID" value="NZ_JBHSFP010000014.1"/>
</dbReference>
<name>A0ABV9CK18_9ACTN</name>
<comment type="caution">
    <text evidence="5">The sequence shown here is derived from an EMBL/GenBank/DDBJ whole genome shotgun (WGS) entry which is preliminary data.</text>
</comment>
<keyword evidence="1 5" id="KW-0808">Transferase</keyword>
<dbReference type="InterPro" id="IPR050091">
    <property type="entry name" value="PKS_NRPS_Biosynth_Enz"/>
</dbReference>
<dbReference type="EMBL" id="JBHSFP010000014">
    <property type="protein sequence ID" value="MFC4533182.1"/>
    <property type="molecule type" value="Genomic_DNA"/>
</dbReference>
<feature type="domain" description="Malonyl-CoA:ACP transacylase (MAT)" evidence="4">
    <location>
        <begin position="6"/>
        <end position="297"/>
    </location>
</feature>
<proteinExistence type="predicted"/>
<organism evidence="5 6">
    <name type="scientific">Sphaerisporangium dianthi</name>
    <dbReference type="NCBI Taxonomy" id="1436120"/>
    <lineage>
        <taxon>Bacteria</taxon>
        <taxon>Bacillati</taxon>
        <taxon>Actinomycetota</taxon>
        <taxon>Actinomycetes</taxon>
        <taxon>Streptosporangiales</taxon>
        <taxon>Streptosporangiaceae</taxon>
        <taxon>Sphaerisporangium</taxon>
    </lineage>
</organism>
<dbReference type="InterPro" id="IPR001227">
    <property type="entry name" value="Ac_transferase_dom_sf"/>
</dbReference>
<dbReference type="SMART" id="SM00827">
    <property type="entry name" value="PKS_AT"/>
    <property type="match status" value="1"/>
</dbReference>
<reference evidence="6" key="1">
    <citation type="journal article" date="2019" name="Int. J. Syst. Evol. Microbiol.">
        <title>The Global Catalogue of Microorganisms (GCM) 10K type strain sequencing project: providing services to taxonomists for standard genome sequencing and annotation.</title>
        <authorList>
            <consortium name="The Broad Institute Genomics Platform"/>
            <consortium name="The Broad Institute Genome Sequencing Center for Infectious Disease"/>
            <person name="Wu L."/>
            <person name="Ma J."/>
        </authorList>
    </citation>
    <scope>NUCLEOTIDE SEQUENCE [LARGE SCALE GENOMIC DNA]</scope>
    <source>
        <strain evidence="6">CGMCC 4.7132</strain>
    </source>
</reference>
<dbReference type="InterPro" id="IPR016035">
    <property type="entry name" value="Acyl_Trfase/lysoPLipase"/>
</dbReference>